<gene>
    <name evidence="8" type="ORF">CR152_20145</name>
</gene>
<dbReference type="AlphaFoldDB" id="A0A2D2DNM2"/>
<dbReference type="InterPro" id="IPR050490">
    <property type="entry name" value="Bact_solute-bd_prot1"/>
</dbReference>
<dbReference type="PANTHER" id="PTHR43649:SF28">
    <property type="entry name" value="BINDING PROTEIN COMPONENT OF ABC SUGAR TRANSPORTER-RELATED"/>
    <property type="match status" value="1"/>
</dbReference>
<comment type="similarity">
    <text evidence="2">Belongs to the bacterial solute-binding protein 1 family.</text>
</comment>
<dbReference type="EMBL" id="CP024608">
    <property type="protein sequence ID" value="ATQ76567.1"/>
    <property type="molecule type" value="Genomic_DNA"/>
</dbReference>
<dbReference type="RefSeq" id="WP_099877697.1">
    <property type="nucleotide sequence ID" value="NZ_CP024608.1"/>
</dbReference>
<dbReference type="InterPro" id="IPR006059">
    <property type="entry name" value="SBP"/>
</dbReference>
<organism evidence="8 9">
    <name type="scientific">Massilia violaceinigra</name>
    <dbReference type="NCBI Taxonomy" id="2045208"/>
    <lineage>
        <taxon>Bacteria</taxon>
        <taxon>Pseudomonadati</taxon>
        <taxon>Pseudomonadota</taxon>
        <taxon>Betaproteobacteria</taxon>
        <taxon>Burkholderiales</taxon>
        <taxon>Oxalobacteraceae</taxon>
        <taxon>Telluria group</taxon>
        <taxon>Massilia</taxon>
    </lineage>
</organism>
<name>A0A2D2DNM2_9BURK</name>
<evidence type="ECO:0000256" key="5">
    <source>
        <dbReference type="ARBA" id="ARBA00049629"/>
    </source>
</evidence>
<dbReference type="Proteomes" id="UP000229897">
    <property type="component" value="Chromosome"/>
</dbReference>
<evidence type="ECO:0000313" key="8">
    <source>
        <dbReference type="EMBL" id="ATQ76567.1"/>
    </source>
</evidence>
<evidence type="ECO:0000256" key="7">
    <source>
        <dbReference type="SAM" id="SignalP"/>
    </source>
</evidence>
<dbReference type="Pfam" id="PF01547">
    <property type="entry name" value="SBP_bac_1"/>
    <property type="match status" value="1"/>
</dbReference>
<keyword evidence="9" id="KW-1185">Reference proteome</keyword>
<evidence type="ECO:0000313" key="9">
    <source>
        <dbReference type="Proteomes" id="UP000229897"/>
    </source>
</evidence>
<evidence type="ECO:0000256" key="2">
    <source>
        <dbReference type="ARBA" id="ARBA00008520"/>
    </source>
</evidence>
<feature type="signal peptide" evidence="7">
    <location>
        <begin position="1"/>
        <end position="21"/>
    </location>
</feature>
<evidence type="ECO:0000256" key="1">
    <source>
        <dbReference type="ARBA" id="ARBA00004418"/>
    </source>
</evidence>
<keyword evidence="4 7" id="KW-0732">Signal</keyword>
<dbReference type="KEGG" id="mass:CR152_20145"/>
<protein>
    <recommendedName>
        <fullName evidence="6">Probable sugar-binding periplasmic protein</fullName>
    </recommendedName>
</protein>
<proteinExistence type="inferred from homology"/>
<evidence type="ECO:0000256" key="4">
    <source>
        <dbReference type="ARBA" id="ARBA00022729"/>
    </source>
</evidence>
<feature type="chain" id="PRO_5013877761" description="Probable sugar-binding periplasmic protein" evidence="7">
    <location>
        <begin position="22"/>
        <end position="411"/>
    </location>
</feature>
<dbReference type="PANTHER" id="PTHR43649">
    <property type="entry name" value="ARABINOSE-BINDING PROTEIN-RELATED"/>
    <property type="match status" value="1"/>
</dbReference>
<keyword evidence="3" id="KW-0813">Transport</keyword>
<dbReference type="OrthoDB" id="5580590at2"/>
<dbReference type="Gene3D" id="3.40.190.10">
    <property type="entry name" value="Periplasmic binding protein-like II"/>
    <property type="match status" value="2"/>
</dbReference>
<dbReference type="SUPFAM" id="SSF53850">
    <property type="entry name" value="Periplasmic binding protein-like II"/>
    <property type="match status" value="1"/>
</dbReference>
<sequence length="411" mass="44335">MLKQRILAAALALASAGAAFGADPKPEVIHWWTSSSEAAAVRTIADAYRAAGGAWTDTAIAGADQARAVAINRIVGGNAPMAAQFNTTKQFTDLVEQGMLNNVDDVALREGWDKFLPEPVLNVIRVKGHYYAVPVNIHMQAWIWYSKAAFQKAGIAKEPASVEELFAALDKLKAAGLIALAHGGQPWQENILFLSMLAHMGGTDLYLKVLRERDPAAINSEAFRRVLLNFKRLQSYVDAGAPGRNWNDATALVISGKAGIQVMGDWAKGEFGAARQSAGKEYGCIPGFGPRSPYLIQGDAFVFPKTGNAQQIKYQKLLASVIVAPRTQIAFNKLKGSIPIRGDVDASGMDPCAKAGMAIMKDRTRHVGIGEVYLTPDQNGAMQDVLTSFWNTKMPAEKAQKLIAAALRNEQ</sequence>
<evidence type="ECO:0000256" key="3">
    <source>
        <dbReference type="ARBA" id="ARBA00022448"/>
    </source>
</evidence>
<comment type="function">
    <text evidence="5">Part of a binding-protein-dependent transport system for a sugar.</text>
</comment>
<dbReference type="GO" id="GO:0042597">
    <property type="term" value="C:periplasmic space"/>
    <property type="evidence" value="ECO:0007669"/>
    <property type="project" value="UniProtKB-SubCell"/>
</dbReference>
<accession>A0A2D2DNM2</accession>
<comment type="subcellular location">
    <subcellularLocation>
        <location evidence="1">Periplasm</location>
    </subcellularLocation>
</comment>
<reference evidence="8" key="1">
    <citation type="submission" date="2017-10" db="EMBL/GenBank/DDBJ databases">
        <title>Massilia psychrophilum sp. nov., a novel purple-pigmented bacterium isolated from Tianshan glacier, Xinjiang Municipality, China.</title>
        <authorList>
            <person name="Wang H."/>
        </authorList>
    </citation>
    <scope>NUCLEOTIDE SEQUENCE [LARGE SCALE GENOMIC DNA]</scope>
    <source>
        <strain evidence="8">B2</strain>
    </source>
</reference>
<evidence type="ECO:0000256" key="6">
    <source>
        <dbReference type="ARBA" id="ARBA00049753"/>
    </source>
</evidence>